<evidence type="ECO:0000313" key="2">
    <source>
        <dbReference type="Proteomes" id="UP000805193"/>
    </source>
</evidence>
<dbReference type="EMBL" id="JABSTQ010011544">
    <property type="protein sequence ID" value="KAG0410204.1"/>
    <property type="molecule type" value="Genomic_DNA"/>
</dbReference>
<evidence type="ECO:0000313" key="1">
    <source>
        <dbReference type="EMBL" id="KAG0410204.1"/>
    </source>
</evidence>
<comment type="caution">
    <text evidence="1">The sequence shown here is derived from an EMBL/GenBank/DDBJ whole genome shotgun (WGS) entry which is preliminary data.</text>
</comment>
<sequence>MGTEWLIALRQQARVLPLLDCPSATSSQHPLSYLEHRTIRRGKSEKLRLKLASPVVLECSTVRTITNNCIHKCAGILEEENSLQDELCQHSPFGRATAGKNSNRLIKKLDKDCYTFLGFVLQTSALTSDLHELKMTMNG</sequence>
<reference evidence="1 2" key="1">
    <citation type="journal article" date="2020" name="Cell">
        <title>Large-Scale Comparative Analyses of Tick Genomes Elucidate Their Genetic Diversity and Vector Capacities.</title>
        <authorList>
            <consortium name="Tick Genome and Microbiome Consortium (TIGMIC)"/>
            <person name="Jia N."/>
            <person name="Wang J."/>
            <person name="Shi W."/>
            <person name="Du L."/>
            <person name="Sun Y."/>
            <person name="Zhan W."/>
            <person name="Jiang J.F."/>
            <person name="Wang Q."/>
            <person name="Zhang B."/>
            <person name="Ji P."/>
            <person name="Bell-Sakyi L."/>
            <person name="Cui X.M."/>
            <person name="Yuan T.T."/>
            <person name="Jiang B.G."/>
            <person name="Yang W.F."/>
            <person name="Lam T.T."/>
            <person name="Chang Q.C."/>
            <person name="Ding S.J."/>
            <person name="Wang X.J."/>
            <person name="Zhu J.G."/>
            <person name="Ruan X.D."/>
            <person name="Zhao L."/>
            <person name="Wei J.T."/>
            <person name="Ye R.Z."/>
            <person name="Que T.C."/>
            <person name="Du C.H."/>
            <person name="Zhou Y.H."/>
            <person name="Cheng J.X."/>
            <person name="Dai P.F."/>
            <person name="Guo W.B."/>
            <person name="Han X.H."/>
            <person name="Huang E.J."/>
            <person name="Li L.F."/>
            <person name="Wei W."/>
            <person name="Gao Y.C."/>
            <person name="Liu J.Z."/>
            <person name="Shao H.Z."/>
            <person name="Wang X."/>
            <person name="Wang C.C."/>
            <person name="Yang T.C."/>
            <person name="Huo Q.B."/>
            <person name="Li W."/>
            <person name="Chen H.Y."/>
            <person name="Chen S.E."/>
            <person name="Zhou L.G."/>
            <person name="Ni X.B."/>
            <person name="Tian J.H."/>
            <person name="Sheng Y."/>
            <person name="Liu T."/>
            <person name="Pan Y.S."/>
            <person name="Xia L.Y."/>
            <person name="Li J."/>
            <person name="Zhao F."/>
            <person name="Cao W.C."/>
        </authorList>
    </citation>
    <scope>NUCLEOTIDE SEQUENCE [LARGE SCALE GENOMIC DNA]</scope>
    <source>
        <tissue evidence="1">Larvae</tissue>
    </source>
</reference>
<organism evidence="1 2">
    <name type="scientific">Ixodes persulcatus</name>
    <name type="common">Taiga tick</name>
    <dbReference type="NCBI Taxonomy" id="34615"/>
    <lineage>
        <taxon>Eukaryota</taxon>
        <taxon>Metazoa</taxon>
        <taxon>Ecdysozoa</taxon>
        <taxon>Arthropoda</taxon>
        <taxon>Chelicerata</taxon>
        <taxon>Arachnida</taxon>
        <taxon>Acari</taxon>
        <taxon>Parasitiformes</taxon>
        <taxon>Ixodida</taxon>
        <taxon>Ixodoidea</taxon>
        <taxon>Ixodidae</taxon>
        <taxon>Ixodinae</taxon>
        <taxon>Ixodes</taxon>
    </lineage>
</organism>
<name>A0AC60NT10_IXOPE</name>
<accession>A0AC60NT10</accession>
<keyword evidence="2" id="KW-1185">Reference proteome</keyword>
<proteinExistence type="predicted"/>
<dbReference type="Proteomes" id="UP000805193">
    <property type="component" value="Unassembled WGS sequence"/>
</dbReference>
<protein>
    <submittedName>
        <fullName evidence="1">Uncharacterized protein</fullName>
    </submittedName>
</protein>
<gene>
    <name evidence="1" type="ORF">HPB47_012680</name>
</gene>